<dbReference type="EMBL" id="CP001322">
    <property type="protein sequence ID" value="ACL05226.1"/>
    <property type="molecule type" value="Genomic_DNA"/>
</dbReference>
<feature type="transmembrane region" description="Helical" evidence="1">
    <location>
        <begin position="349"/>
        <end position="367"/>
    </location>
</feature>
<proteinExistence type="predicted"/>
<feature type="transmembrane region" description="Helical" evidence="1">
    <location>
        <begin position="428"/>
        <end position="452"/>
    </location>
</feature>
<reference evidence="3 4" key="1">
    <citation type="journal article" date="2012" name="Environ. Microbiol.">
        <title>The genome sequence of Desulfatibacillum alkenivorans AK-01: a blueprint for anaerobic alkane oxidation.</title>
        <authorList>
            <person name="Callaghan A.V."/>
            <person name="Morris B.E."/>
            <person name="Pereira I.A."/>
            <person name="McInerney M.J."/>
            <person name="Austin R.N."/>
            <person name="Groves J.T."/>
            <person name="Kukor J.J."/>
            <person name="Suflita J.M."/>
            <person name="Young L.Y."/>
            <person name="Zylstra G.J."/>
            <person name="Wawrik B."/>
        </authorList>
    </citation>
    <scope>NUCLEOTIDE SEQUENCE [LARGE SCALE GENOMIC DNA]</scope>
    <source>
        <strain evidence="3 4">AK-01</strain>
    </source>
</reference>
<evidence type="ECO:0000313" key="3">
    <source>
        <dbReference type="EMBL" id="ACL05226.1"/>
    </source>
</evidence>
<protein>
    <submittedName>
        <fullName evidence="3">Ion transport 2 domain protein</fullName>
    </submittedName>
</protein>
<gene>
    <name evidence="3" type="ordered locus">Dalk_3538</name>
</gene>
<accession>B8FC21</accession>
<keyword evidence="1" id="KW-1133">Transmembrane helix</keyword>
<feature type="domain" description="Potassium channel" evidence="2">
    <location>
        <begin position="393"/>
        <end position="453"/>
    </location>
</feature>
<feature type="transmembrane region" description="Helical" evidence="1">
    <location>
        <begin position="403"/>
        <end position="421"/>
    </location>
</feature>
<dbReference type="SUPFAM" id="SSF81324">
    <property type="entry name" value="Voltage-gated potassium channels"/>
    <property type="match status" value="1"/>
</dbReference>
<dbReference type="Pfam" id="PF07885">
    <property type="entry name" value="Ion_trans_2"/>
    <property type="match status" value="1"/>
</dbReference>
<dbReference type="InterPro" id="IPR013099">
    <property type="entry name" value="K_chnl_dom"/>
</dbReference>
<name>B8FC21_DESAL</name>
<evidence type="ECO:0000313" key="4">
    <source>
        <dbReference type="Proteomes" id="UP000000739"/>
    </source>
</evidence>
<dbReference type="InterPro" id="IPR001646">
    <property type="entry name" value="5peptide_repeat"/>
</dbReference>
<dbReference type="Pfam" id="PF00805">
    <property type="entry name" value="Pentapeptide"/>
    <property type="match status" value="3"/>
</dbReference>
<evidence type="ECO:0000256" key="1">
    <source>
        <dbReference type="SAM" id="Phobius"/>
    </source>
</evidence>
<dbReference type="KEGG" id="dal:Dalk_3538"/>
<dbReference type="PANTHER" id="PTHR14136:SF17">
    <property type="entry name" value="BTB_POZ DOMAIN-CONTAINING PROTEIN KCTD9"/>
    <property type="match status" value="1"/>
</dbReference>
<keyword evidence="1" id="KW-0472">Membrane</keyword>
<evidence type="ECO:0000259" key="2">
    <source>
        <dbReference type="Pfam" id="PF07885"/>
    </source>
</evidence>
<dbReference type="RefSeq" id="WP_015948283.1">
    <property type="nucleotide sequence ID" value="NC_011768.1"/>
</dbReference>
<dbReference type="PANTHER" id="PTHR14136">
    <property type="entry name" value="BTB_POZ DOMAIN-CONTAINING PROTEIN KCTD9"/>
    <property type="match status" value="1"/>
</dbReference>
<keyword evidence="1" id="KW-0812">Transmembrane</keyword>
<dbReference type="InterPro" id="IPR051082">
    <property type="entry name" value="Pentapeptide-BTB/POZ_domain"/>
</dbReference>
<dbReference type="Gene3D" id="1.10.287.70">
    <property type="match status" value="1"/>
</dbReference>
<sequence>MTDESSGKSAEKKTRTIYYYEDYTQETFELRQISDEELQQVLAEHKKWLDSEGTDGKQADLRKTDLEGRDLSEATLVQAHLQKAYLWGAHLQKADLRGAHLQKADLRGAHLQKADLRGAHLQKADLRLAHLQKAYLRGAHLQKAYLWEADLQKADLRLAHLQKVYLRGAHLQKADLGLAHLQKANIGEADLQKAYLRGAHLQKADLRLAHLQKADLWEADLQKADLRGAHLQKADLGLAHLQKADLWEADLQKADLRAANLEETAVFGVKYDRNTLCLGIRVSSCYGSAMFKAFAQHQDFLEELQTRRWDNERLKFKLGKKKFDLNNWGKALYNIWNIFADCGRTPWRWMGWSAIFMLCFALLYWPTPDCFPDWFSNFTSKHGASFQQTATTFSEDPLTLGGALYFSVVTFTTLGFGDVVAANDMARLLVVLEVILGYVMLGGLISIFATLITRRG</sequence>
<dbReference type="Gene3D" id="2.160.20.80">
    <property type="entry name" value="E3 ubiquitin-protein ligase SopA"/>
    <property type="match status" value="2"/>
</dbReference>
<keyword evidence="4" id="KW-1185">Reference proteome</keyword>
<dbReference type="AlphaFoldDB" id="B8FC21"/>
<organism evidence="3 4">
    <name type="scientific">Desulfatibacillum aliphaticivorans</name>
    <dbReference type="NCBI Taxonomy" id="218208"/>
    <lineage>
        <taxon>Bacteria</taxon>
        <taxon>Pseudomonadati</taxon>
        <taxon>Thermodesulfobacteriota</taxon>
        <taxon>Desulfobacteria</taxon>
        <taxon>Desulfobacterales</taxon>
        <taxon>Desulfatibacillaceae</taxon>
        <taxon>Desulfatibacillum</taxon>
    </lineage>
</organism>
<dbReference type="Proteomes" id="UP000000739">
    <property type="component" value="Chromosome"/>
</dbReference>
<dbReference type="eggNOG" id="COG1357">
    <property type="taxonomic scope" value="Bacteria"/>
</dbReference>
<dbReference type="HOGENOM" id="CLU_599533_0_0_7"/>
<dbReference type="SUPFAM" id="SSF141571">
    <property type="entry name" value="Pentapeptide repeat-like"/>
    <property type="match status" value="1"/>
</dbReference>